<evidence type="ECO:0000256" key="4">
    <source>
        <dbReference type="ARBA" id="ARBA00022833"/>
    </source>
</evidence>
<gene>
    <name evidence="10" type="ORF">D7318_11350</name>
    <name evidence="9" type="ORF">D7319_10170</name>
</gene>
<evidence type="ECO:0000256" key="1">
    <source>
        <dbReference type="ARBA" id="ARBA00022670"/>
    </source>
</evidence>
<dbReference type="AlphaFoldDB" id="A0A3A9WCV1"/>
<dbReference type="InterPro" id="IPR052173">
    <property type="entry name" value="Beta-lactam_resp_regulator"/>
</dbReference>
<evidence type="ECO:0000313" key="12">
    <source>
        <dbReference type="Proteomes" id="UP000275024"/>
    </source>
</evidence>
<keyword evidence="7" id="KW-0812">Transmembrane</keyword>
<dbReference type="RefSeq" id="WP_120696804.1">
    <property type="nucleotide sequence ID" value="NZ_RBDX01000006.1"/>
</dbReference>
<sequence length="327" mass="34596">MLVILALLTHALVLGGPVARLLSHAAWTRRSPRIALRLWHTNALGFLASCCAVLLLAAHDAWEHAVVWLFHADKPQVHAAYTGSLPVEGIADVALVALLTCAGAISALAARRSLRVRGQRARHRLATDALAERDGARRGNLRVLDHDAPAAFCIPGQGGRARIVLTTGALRLLGPDQLAATVEHERAHLRLRHHRAILLADVITAAVGWTGLLRDYAAQVRRLVEMAADDQAAQRHGRRTVASALLDMCSQDPEDQAVGTVSMTGPDPAERIRRLLEPPSPTPRRRALPALALCAGAALLALPAAVSLAPAAAIAGTAHGEGDPRGG</sequence>
<keyword evidence="5 6" id="KW-0482">Metalloprotease</keyword>
<dbReference type="EMBL" id="RBDY01000006">
    <property type="protein sequence ID" value="RKN24465.1"/>
    <property type="molecule type" value="Genomic_DNA"/>
</dbReference>
<dbReference type="Proteomes" id="UP000268652">
    <property type="component" value="Unassembled WGS sequence"/>
</dbReference>
<feature type="transmembrane region" description="Helical" evidence="7">
    <location>
        <begin position="290"/>
        <end position="315"/>
    </location>
</feature>
<dbReference type="Proteomes" id="UP000275024">
    <property type="component" value="Unassembled WGS sequence"/>
</dbReference>
<evidence type="ECO:0000256" key="2">
    <source>
        <dbReference type="ARBA" id="ARBA00022723"/>
    </source>
</evidence>
<evidence type="ECO:0000256" key="7">
    <source>
        <dbReference type="SAM" id="Phobius"/>
    </source>
</evidence>
<feature type="transmembrane region" description="Helical" evidence="7">
    <location>
        <begin position="90"/>
        <end position="110"/>
    </location>
</feature>
<dbReference type="CDD" id="cd07326">
    <property type="entry name" value="M56_BlaR1_MecR1_like"/>
    <property type="match status" value="1"/>
</dbReference>
<dbReference type="GO" id="GO:0006508">
    <property type="term" value="P:proteolysis"/>
    <property type="evidence" value="ECO:0007669"/>
    <property type="project" value="UniProtKB-KW"/>
</dbReference>
<dbReference type="EMBL" id="RBDX01000006">
    <property type="protein sequence ID" value="RKN10123.1"/>
    <property type="molecule type" value="Genomic_DNA"/>
</dbReference>
<dbReference type="Pfam" id="PF01435">
    <property type="entry name" value="Peptidase_M48"/>
    <property type="match status" value="1"/>
</dbReference>
<evidence type="ECO:0000313" key="10">
    <source>
        <dbReference type="EMBL" id="RKN24465.1"/>
    </source>
</evidence>
<dbReference type="InterPro" id="IPR001915">
    <property type="entry name" value="Peptidase_M48"/>
</dbReference>
<organism evidence="9 12">
    <name type="scientific">Streptomyces radicis</name>
    <dbReference type="NCBI Taxonomy" id="1750517"/>
    <lineage>
        <taxon>Bacteria</taxon>
        <taxon>Bacillati</taxon>
        <taxon>Actinomycetota</taxon>
        <taxon>Actinomycetes</taxon>
        <taxon>Kitasatosporales</taxon>
        <taxon>Streptomycetaceae</taxon>
        <taxon>Streptomyces</taxon>
    </lineage>
</organism>
<dbReference type="Gene3D" id="3.30.2010.10">
    <property type="entry name" value="Metalloproteases ('zincins'), catalytic domain"/>
    <property type="match status" value="1"/>
</dbReference>
<protein>
    <submittedName>
        <fullName evidence="9">M56 family peptidase</fullName>
    </submittedName>
</protein>
<dbReference type="PANTHER" id="PTHR34978:SF3">
    <property type="entry name" value="SLR0241 PROTEIN"/>
    <property type="match status" value="1"/>
</dbReference>
<proteinExistence type="inferred from homology"/>
<keyword evidence="4 6" id="KW-0862">Zinc</keyword>
<evidence type="ECO:0000259" key="8">
    <source>
        <dbReference type="Pfam" id="PF01435"/>
    </source>
</evidence>
<dbReference type="OrthoDB" id="9785340at2"/>
<reference evidence="11 12" key="1">
    <citation type="submission" date="2018-09" db="EMBL/GenBank/DDBJ databases">
        <title>Streptomyces sp. nov. DS1-2, an endophytic actinomycete isolated from roots of Dendrobium scabrilingue.</title>
        <authorList>
            <person name="Kuncharoen N."/>
            <person name="Kudo T."/>
            <person name="Ohkuma M."/>
            <person name="Yuki M."/>
            <person name="Tanasupawat S."/>
        </authorList>
    </citation>
    <scope>NUCLEOTIDE SEQUENCE [LARGE SCALE GENOMIC DNA]</scope>
    <source>
        <strain evidence="9 12">AZ1-7</strain>
        <strain evidence="10 11">DS1-2</strain>
    </source>
</reference>
<dbReference type="GO" id="GO:0004222">
    <property type="term" value="F:metalloendopeptidase activity"/>
    <property type="evidence" value="ECO:0007669"/>
    <property type="project" value="InterPro"/>
</dbReference>
<comment type="similarity">
    <text evidence="6">Belongs to the peptidase M48 family.</text>
</comment>
<feature type="domain" description="Peptidase M48" evidence="8">
    <location>
        <begin position="139"/>
        <end position="277"/>
    </location>
</feature>
<comment type="cofactor">
    <cofactor evidence="6">
        <name>Zn(2+)</name>
        <dbReference type="ChEBI" id="CHEBI:29105"/>
    </cofactor>
    <text evidence="6">Binds 1 zinc ion per subunit.</text>
</comment>
<accession>A0A3A9WCV1</accession>
<evidence type="ECO:0000313" key="11">
    <source>
        <dbReference type="Proteomes" id="UP000268652"/>
    </source>
</evidence>
<evidence type="ECO:0000256" key="6">
    <source>
        <dbReference type="RuleBase" id="RU003983"/>
    </source>
</evidence>
<dbReference type="GO" id="GO:0046872">
    <property type="term" value="F:metal ion binding"/>
    <property type="evidence" value="ECO:0007669"/>
    <property type="project" value="UniProtKB-KW"/>
</dbReference>
<evidence type="ECO:0000256" key="3">
    <source>
        <dbReference type="ARBA" id="ARBA00022801"/>
    </source>
</evidence>
<name>A0A3A9WCV1_9ACTN</name>
<keyword evidence="2" id="KW-0479">Metal-binding</keyword>
<keyword evidence="1 6" id="KW-0645">Protease</keyword>
<dbReference type="PANTHER" id="PTHR34978">
    <property type="entry name" value="POSSIBLE SENSOR-TRANSDUCER PROTEIN BLAR"/>
    <property type="match status" value="1"/>
</dbReference>
<keyword evidence="11" id="KW-1185">Reference proteome</keyword>
<evidence type="ECO:0000313" key="9">
    <source>
        <dbReference type="EMBL" id="RKN10123.1"/>
    </source>
</evidence>
<keyword evidence="3 6" id="KW-0378">Hydrolase</keyword>
<keyword evidence="7" id="KW-1133">Transmembrane helix</keyword>
<comment type="caution">
    <text evidence="9">The sequence shown here is derived from an EMBL/GenBank/DDBJ whole genome shotgun (WGS) entry which is preliminary data.</text>
</comment>
<keyword evidence="7" id="KW-0472">Membrane</keyword>
<evidence type="ECO:0000256" key="5">
    <source>
        <dbReference type="ARBA" id="ARBA00023049"/>
    </source>
</evidence>